<sequence length="105" mass="11379">MGGSDREGSMSSSSWKTIIGMQEFFIIGLNQLHSKSIIEDGDTPRMSYSFVSTTVAMVLLRMSLQREVDGQRDGAGGGGSTRLVSRLPGSRPGGSLLPPRCRWDE</sequence>
<evidence type="ECO:0000313" key="3">
    <source>
        <dbReference type="Proteomes" id="UP000314294"/>
    </source>
</evidence>
<name>A0A4Z2HST4_9TELE</name>
<comment type="caution">
    <text evidence="2">The sequence shown here is derived from an EMBL/GenBank/DDBJ whole genome shotgun (WGS) entry which is preliminary data.</text>
</comment>
<gene>
    <name evidence="2" type="ORF">EYF80_021398</name>
</gene>
<dbReference type="AlphaFoldDB" id="A0A4Z2HST4"/>
<evidence type="ECO:0000256" key="1">
    <source>
        <dbReference type="SAM" id="MobiDB-lite"/>
    </source>
</evidence>
<dbReference type="Proteomes" id="UP000314294">
    <property type="component" value="Unassembled WGS sequence"/>
</dbReference>
<organism evidence="2 3">
    <name type="scientific">Liparis tanakae</name>
    <name type="common">Tanaka's snailfish</name>
    <dbReference type="NCBI Taxonomy" id="230148"/>
    <lineage>
        <taxon>Eukaryota</taxon>
        <taxon>Metazoa</taxon>
        <taxon>Chordata</taxon>
        <taxon>Craniata</taxon>
        <taxon>Vertebrata</taxon>
        <taxon>Euteleostomi</taxon>
        <taxon>Actinopterygii</taxon>
        <taxon>Neopterygii</taxon>
        <taxon>Teleostei</taxon>
        <taxon>Neoteleostei</taxon>
        <taxon>Acanthomorphata</taxon>
        <taxon>Eupercaria</taxon>
        <taxon>Perciformes</taxon>
        <taxon>Cottioidei</taxon>
        <taxon>Cottales</taxon>
        <taxon>Liparidae</taxon>
        <taxon>Liparis</taxon>
    </lineage>
</organism>
<proteinExistence type="predicted"/>
<evidence type="ECO:0000313" key="2">
    <source>
        <dbReference type="EMBL" id="TNN68345.1"/>
    </source>
</evidence>
<accession>A0A4Z2HST4</accession>
<keyword evidence="3" id="KW-1185">Reference proteome</keyword>
<feature type="region of interest" description="Disordered" evidence="1">
    <location>
        <begin position="69"/>
        <end position="105"/>
    </location>
</feature>
<protein>
    <submittedName>
        <fullName evidence="2">Uncharacterized protein</fullName>
    </submittedName>
</protein>
<feature type="compositionally biased region" description="Low complexity" evidence="1">
    <location>
        <begin position="85"/>
        <end position="105"/>
    </location>
</feature>
<reference evidence="2 3" key="1">
    <citation type="submission" date="2019-03" db="EMBL/GenBank/DDBJ databases">
        <title>First draft genome of Liparis tanakae, snailfish: a comprehensive survey of snailfish specific genes.</title>
        <authorList>
            <person name="Kim W."/>
            <person name="Song I."/>
            <person name="Jeong J.-H."/>
            <person name="Kim D."/>
            <person name="Kim S."/>
            <person name="Ryu S."/>
            <person name="Song J.Y."/>
            <person name="Lee S.K."/>
        </authorList>
    </citation>
    <scope>NUCLEOTIDE SEQUENCE [LARGE SCALE GENOMIC DNA]</scope>
    <source>
        <tissue evidence="2">Muscle</tissue>
    </source>
</reference>
<dbReference type="EMBL" id="SRLO01000191">
    <property type="protein sequence ID" value="TNN68345.1"/>
    <property type="molecule type" value="Genomic_DNA"/>
</dbReference>